<dbReference type="SFLD" id="SFLDS00019">
    <property type="entry name" value="Glutathione_Transferase_(cytos"/>
    <property type="match status" value="1"/>
</dbReference>
<dbReference type="SUPFAM" id="SSF47616">
    <property type="entry name" value="GST C-terminal domain-like"/>
    <property type="match status" value="1"/>
</dbReference>
<dbReference type="CDD" id="cd03045">
    <property type="entry name" value="GST_N_Delta_Epsilon"/>
    <property type="match status" value="1"/>
</dbReference>
<protein>
    <submittedName>
        <fullName evidence="5">Glutathione S-transferase epsilon 1</fullName>
    </submittedName>
</protein>
<dbReference type="FunFam" id="1.20.1050.10:FF:000007">
    <property type="entry name" value="Glutathione S-transferase 1-1"/>
    <property type="match status" value="1"/>
</dbReference>
<evidence type="ECO:0000313" key="5">
    <source>
        <dbReference type="EMBL" id="QWV59553.1"/>
    </source>
</evidence>
<dbReference type="GO" id="GO:0004364">
    <property type="term" value="F:glutathione transferase activity"/>
    <property type="evidence" value="ECO:0007669"/>
    <property type="project" value="TreeGrafter"/>
</dbReference>
<dbReference type="Pfam" id="PF00043">
    <property type="entry name" value="GST_C"/>
    <property type="match status" value="1"/>
</dbReference>
<evidence type="ECO:0000256" key="2">
    <source>
        <dbReference type="RuleBase" id="RU003494"/>
    </source>
</evidence>
<dbReference type="InterPro" id="IPR036282">
    <property type="entry name" value="Glutathione-S-Trfase_C_sf"/>
</dbReference>
<dbReference type="PANTHER" id="PTHR43969:SF8">
    <property type="entry name" value="GLUTATHIONE S TRANSFERASE E13, ISOFORM A-RELATED"/>
    <property type="match status" value="1"/>
</dbReference>
<dbReference type="InterPro" id="IPR004046">
    <property type="entry name" value="GST_C"/>
</dbReference>
<accession>A0A8F2T8E9</accession>
<dbReference type="InterPro" id="IPR036249">
    <property type="entry name" value="Thioredoxin-like_sf"/>
</dbReference>
<evidence type="ECO:0000256" key="1">
    <source>
        <dbReference type="ARBA" id="ARBA00011738"/>
    </source>
</evidence>
<evidence type="ECO:0000259" key="4">
    <source>
        <dbReference type="PROSITE" id="PS50405"/>
    </source>
</evidence>
<proteinExistence type="evidence at transcript level"/>
<reference evidence="5" key="1">
    <citation type="submission" date="2021-03" db="EMBL/GenBank/DDBJ databases">
        <title>Identification of cDNAs encoding glutathione S-transferases from the cigarette beetle Lasioderma serricorne.</title>
        <authorList>
            <person name="Liu S."/>
        </authorList>
    </citation>
    <scope>NUCLEOTIDE SEQUENCE</scope>
    <source>
        <strain evidence="5">HF</strain>
    </source>
</reference>
<keyword evidence="5" id="KW-0808">Transferase</keyword>
<comment type="subunit">
    <text evidence="1">Homodimer.</text>
</comment>
<dbReference type="InterPro" id="IPR004045">
    <property type="entry name" value="Glutathione_S-Trfase_N"/>
</dbReference>
<dbReference type="InterPro" id="IPR010987">
    <property type="entry name" value="Glutathione-S-Trfase_C-like"/>
</dbReference>
<dbReference type="EMBL" id="MW759284">
    <property type="protein sequence ID" value="QWV59553.1"/>
    <property type="molecule type" value="mRNA"/>
</dbReference>
<organism evidence="5">
    <name type="scientific">Lasioderma serricorne</name>
    <name type="common">cigarette beetle</name>
    <dbReference type="NCBI Taxonomy" id="295660"/>
    <lineage>
        <taxon>Eukaryota</taxon>
        <taxon>Metazoa</taxon>
        <taxon>Ecdysozoa</taxon>
        <taxon>Arthropoda</taxon>
        <taxon>Hexapoda</taxon>
        <taxon>Insecta</taxon>
        <taxon>Pterygota</taxon>
        <taxon>Neoptera</taxon>
        <taxon>Endopterygota</taxon>
        <taxon>Coleoptera</taxon>
        <taxon>Polyphaga</taxon>
        <taxon>Bostrichiformia</taxon>
        <taxon>Ptinidae</taxon>
        <taxon>Xyletininae</taxon>
        <taxon>Lasioderma</taxon>
    </lineage>
</organism>
<dbReference type="SFLD" id="SFLDG00358">
    <property type="entry name" value="Main_(cytGST)"/>
    <property type="match status" value="1"/>
</dbReference>
<dbReference type="AlphaFoldDB" id="A0A8F2T8E9"/>
<dbReference type="GO" id="GO:0006749">
    <property type="term" value="P:glutathione metabolic process"/>
    <property type="evidence" value="ECO:0007669"/>
    <property type="project" value="TreeGrafter"/>
</dbReference>
<dbReference type="PROSITE" id="PS50405">
    <property type="entry name" value="GST_CTER"/>
    <property type="match status" value="1"/>
</dbReference>
<dbReference type="PROSITE" id="PS50404">
    <property type="entry name" value="GST_NTER"/>
    <property type="match status" value="1"/>
</dbReference>
<dbReference type="InterPro" id="IPR040079">
    <property type="entry name" value="Glutathione_S-Trfase"/>
</dbReference>
<dbReference type="Pfam" id="PF02798">
    <property type="entry name" value="GST_N"/>
    <property type="match status" value="1"/>
</dbReference>
<sequence>MPLKLFYNDMSPPVRAVLLTAKAINLEFDLREIDIANKEQLAPEFMEINPQHTIPTLVDEDFVIWDSHAIAGYLVSKYSEDDSLYPKEPRKRALVDQRLHFDSGILFPRVQNLVYPIITFNDKEISREKLSAINESYKFMDKFLENSTFLAGESLTIADFCCVSTISTATIIIPVSVERYPNLSKWYQLLKNLPYYEEANGVGLNKLDALVESKLGRPCHEDCMCNLAK</sequence>
<dbReference type="CDD" id="cd03177">
    <property type="entry name" value="GST_C_Delta_Epsilon"/>
    <property type="match status" value="1"/>
</dbReference>
<feature type="domain" description="GST C-terminal" evidence="4">
    <location>
        <begin position="88"/>
        <end position="215"/>
    </location>
</feature>
<evidence type="ECO:0000259" key="3">
    <source>
        <dbReference type="PROSITE" id="PS50404"/>
    </source>
</evidence>
<feature type="domain" description="GST N-terminal" evidence="3">
    <location>
        <begin position="1"/>
        <end position="82"/>
    </location>
</feature>
<dbReference type="Gene3D" id="3.40.30.10">
    <property type="entry name" value="Glutaredoxin"/>
    <property type="match status" value="1"/>
</dbReference>
<comment type="similarity">
    <text evidence="2">Belongs to the GST superfamily.</text>
</comment>
<dbReference type="SFLD" id="SFLDG01153">
    <property type="entry name" value="Main.4:_Theta-like"/>
    <property type="match status" value="1"/>
</dbReference>
<dbReference type="SUPFAM" id="SSF52833">
    <property type="entry name" value="Thioredoxin-like"/>
    <property type="match status" value="1"/>
</dbReference>
<dbReference type="Gene3D" id="1.20.1050.10">
    <property type="match status" value="1"/>
</dbReference>
<name>A0A8F2T8E9_9COLE</name>
<dbReference type="PANTHER" id="PTHR43969">
    <property type="entry name" value="GLUTATHIONE S TRANSFERASE D10, ISOFORM A-RELATED"/>
    <property type="match status" value="1"/>
</dbReference>
<dbReference type="FunFam" id="3.40.30.10:FF:000034">
    <property type="entry name" value="glutathione S-transferase 1"/>
    <property type="match status" value="1"/>
</dbReference>